<gene>
    <name evidence="1" type="ORF">Tci_399495</name>
</gene>
<protein>
    <submittedName>
        <fullName evidence="1">Uncharacterized protein</fullName>
    </submittedName>
</protein>
<dbReference type="EMBL" id="BKCJ010165232">
    <property type="protein sequence ID" value="GEY27521.1"/>
    <property type="molecule type" value="Genomic_DNA"/>
</dbReference>
<sequence>MGDENPIRTLGDYSKPSHEAYMNTIELSIGNNVGWTDTKEFVKPVKAISTPQGISKTPDRIRLELEDRINVLIKGSRPTRRSSTHIPHAYADAVNSNPRSQSHNEPPKLNPFTFRECTGPSPQPQALGTTFEARVRDYIACNDPLRKEDRYIIIIASHQSIFKKA</sequence>
<organism evidence="1">
    <name type="scientific">Tanacetum cinerariifolium</name>
    <name type="common">Dalmatian daisy</name>
    <name type="synonym">Chrysanthemum cinerariifolium</name>
    <dbReference type="NCBI Taxonomy" id="118510"/>
    <lineage>
        <taxon>Eukaryota</taxon>
        <taxon>Viridiplantae</taxon>
        <taxon>Streptophyta</taxon>
        <taxon>Embryophyta</taxon>
        <taxon>Tracheophyta</taxon>
        <taxon>Spermatophyta</taxon>
        <taxon>Magnoliopsida</taxon>
        <taxon>eudicotyledons</taxon>
        <taxon>Gunneridae</taxon>
        <taxon>Pentapetalae</taxon>
        <taxon>asterids</taxon>
        <taxon>campanulids</taxon>
        <taxon>Asterales</taxon>
        <taxon>Asteraceae</taxon>
        <taxon>Asteroideae</taxon>
        <taxon>Anthemideae</taxon>
        <taxon>Anthemidinae</taxon>
        <taxon>Tanacetum</taxon>
    </lineage>
</organism>
<comment type="caution">
    <text evidence="1">The sequence shown here is derived from an EMBL/GenBank/DDBJ whole genome shotgun (WGS) entry which is preliminary data.</text>
</comment>
<accession>A0A699HI98</accession>
<name>A0A699HI98_TANCI</name>
<evidence type="ECO:0000313" key="1">
    <source>
        <dbReference type="EMBL" id="GEY27521.1"/>
    </source>
</evidence>
<reference evidence="1" key="1">
    <citation type="journal article" date="2019" name="Sci. Rep.">
        <title>Draft genome of Tanacetum cinerariifolium, the natural source of mosquito coil.</title>
        <authorList>
            <person name="Yamashiro T."/>
            <person name="Shiraishi A."/>
            <person name="Satake H."/>
            <person name="Nakayama K."/>
        </authorList>
    </citation>
    <scope>NUCLEOTIDE SEQUENCE</scope>
</reference>
<proteinExistence type="predicted"/>
<dbReference type="AlphaFoldDB" id="A0A699HI98"/>